<organism evidence="5 6">
    <name type="scientific">Nitratireductor indicus C115</name>
    <dbReference type="NCBI Taxonomy" id="1231190"/>
    <lineage>
        <taxon>Bacteria</taxon>
        <taxon>Pseudomonadati</taxon>
        <taxon>Pseudomonadota</taxon>
        <taxon>Alphaproteobacteria</taxon>
        <taxon>Hyphomicrobiales</taxon>
        <taxon>Phyllobacteriaceae</taxon>
        <taxon>Nitratireductor</taxon>
    </lineage>
</organism>
<dbReference type="EMBL" id="AMSI01000006">
    <property type="protein sequence ID" value="EKF42589.1"/>
    <property type="molecule type" value="Genomic_DNA"/>
</dbReference>
<dbReference type="InterPro" id="IPR036390">
    <property type="entry name" value="WH_DNA-bd_sf"/>
</dbReference>
<dbReference type="Pfam" id="PF00392">
    <property type="entry name" value="GntR"/>
    <property type="match status" value="1"/>
</dbReference>
<comment type="caution">
    <text evidence="5">The sequence shown here is derived from an EMBL/GenBank/DDBJ whole genome shotgun (WGS) entry which is preliminary data.</text>
</comment>
<keyword evidence="6" id="KW-1185">Reference proteome</keyword>
<sequence>MTDRMESGSLVDFVVDRIEKAILLGDYPAGMKLSEQSLATELGVSRSPLREAFRRLEGKKLVVRRHNAGARVAEHSAKELREVLEIREALESYAARKAAENMSEEEKAALLRLVEQQREYERLGTTVDRNQSPEQDFHLFVIRGSKNDRLSDMLYGDLYYALRVLRYRSSAHAGRSRLAIEEHAVVATAIATGQPEVAEQAMRVHLRRSHENMLNAERTRN</sequence>
<dbReference type="InterPro" id="IPR036388">
    <property type="entry name" value="WH-like_DNA-bd_sf"/>
</dbReference>
<dbReference type="Gene3D" id="1.10.10.10">
    <property type="entry name" value="Winged helix-like DNA-binding domain superfamily/Winged helix DNA-binding domain"/>
    <property type="match status" value="1"/>
</dbReference>
<dbReference type="InterPro" id="IPR008920">
    <property type="entry name" value="TF_FadR/GntR_C"/>
</dbReference>
<dbReference type="PANTHER" id="PTHR43537:SF49">
    <property type="entry name" value="TRANSCRIPTIONAL REGULATORY PROTEIN"/>
    <property type="match status" value="1"/>
</dbReference>
<dbReference type="RefSeq" id="WP_009756592.1">
    <property type="nucleotide sequence ID" value="NZ_AMSI01000006.1"/>
</dbReference>
<evidence type="ECO:0000256" key="3">
    <source>
        <dbReference type="ARBA" id="ARBA00023163"/>
    </source>
</evidence>
<evidence type="ECO:0000256" key="2">
    <source>
        <dbReference type="ARBA" id="ARBA00023125"/>
    </source>
</evidence>
<dbReference type="InterPro" id="IPR000524">
    <property type="entry name" value="Tscrpt_reg_HTH_GntR"/>
</dbReference>
<dbReference type="SMART" id="SM00895">
    <property type="entry name" value="FCD"/>
    <property type="match status" value="1"/>
</dbReference>
<dbReference type="PROSITE" id="PS50949">
    <property type="entry name" value="HTH_GNTR"/>
    <property type="match status" value="1"/>
</dbReference>
<name>K2NXJ1_9HYPH</name>
<proteinExistence type="predicted"/>
<dbReference type="Gene3D" id="1.20.120.530">
    <property type="entry name" value="GntR ligand-binding domain-like"/>
    <property type="match status" value="1"/>
</dbReference>
<evidence type="ECO:0000256" key="1">
    <source>
        <dbReference type="ARBA" id="ARBA00023015"/>
    </source>
</evidence>
<keyword evidence="3" id="KW-0804">Transcription</keyword>
<dbReference type="PANTHER" id="PTHR43537">
    <property type="entry name" value="TRANSCRIPTIONAL REGULATOR, GNTR FAMILY"/>
    <property type="match status" value="1"/>
</dbReference>
<accession>K2NXJ1</accession>
<dbReference type="STRING" id="721133.SAMN05216176_106237"/>
<dbReference type="GO" id="GO:0003677">
    <property type="term" value="F:DNA binding"/>
    <property type="evidence" value="ECO:0007669"/>
    <property type="project" value="UniProtKB-KW"/>
</dbReference>
<protein>
    <submittedName>
        <fullName evidence="5">Transcriptional regulator</fullName>
    </submittedName>
</protein>
<dbReference type="OrthoDB" id="9789310at2"/>
<dbReference type="Pfam" id="PF07729">
    <property type="entry name" value="FCD"/>
    <property type="match status" value="1"/>
</dbReference>
<keyword evidence="2" id="KW-0238">DNA-binding</keyword>
<keyword evidence="1" id="KW-0805">Transcription regulation</keyword>
<evidence type="ECO:0000313" key="6">
    <source>
        <dbReference type="Proteomes" id="UP000007374"/>
    </source>
</evidence>
<dbReference type="eggNOG" id="COG1802">
    <property type="taxonomic scope" value="Bacteria"/>
</dbReference>
<dbReference type="CDD" id="cd07377">
    <property type="entry name" value="WHTH_GntR"/>
    <property type="match status" value="1"/>
</dbReference>
<dbReference type="PATRIC" id="fig|1231190.3.peg.2299"/>
<dbReference type="InterPro" id="IPR011711">
    <property type="entry name" value="GntR_C"/>
</dbReference>
<feature type="domain" description="HTH gntR-type" evidence="4">
    <location>
        <begin position="8"/>
        <end position="75"/>
    </location>
</feature>
<dbReference type="GO" id="GO:0003700">
    <property type="term" value="F:DNA-binding transcription factor activity"/>
    <property type="evidence" value="ECO:0007669"/>
    <property type="project" value="InterPro"/>
</dbReference>
<dbReference type="AlphaFoldDB" id="K2NXJ1"/>
<dbReference type="SUPFAM" id="SSF48008">
    <property type="entry name" value="GntR ligand-binding domain-like"/>
    <property type="match status" value="1"/>
</dbReference>
<dbReference type="SMART" id="SM00345">
    <property type="entry name" value="HTH_GNTR"/>
    <property type="match status" value="1"/>
</dbReference>
<dbReference type="Proteomes" id="UP000007374">
    <property type="component" value="Unassembled WGS sequence"/>
</dbReference>
<dbReference type="SUPFAM" id="SSF46785">
    <property type="entry name" value="Winged helix' DNA-binding domain"/>
    <property type="match status" value="1"/>
</dbReference>
<gene>
    <name evidence="5" type="ORF">NA8A_11018</name>
</gene>
<evidence type="ECO:0000259" key="4">
    <source>
        <dbReference type="PROSITE" id="PS50949"/>
    </source>
</evidence>
<reference evidence="5 6" key="1">
    <citation type="journal article" date="2012" name="J. Bacteriol.">
        <title>Genome Sequence of Nitratireductor indicus Type Strain C115.</title>
        <authorList>
            <person name="Lai Q."/>
            <person name="Li G."/>
            <person name="Yu Z."/>
            <person name="Shao Z."/>
        </authorList>
    </citation>
    <scope>NUCLEOTIDE SEQUENCE [LARGE SCALE GENOMIC DNA]</scope>
    <source>
        <strain evidence="5 6">C115</strain>
    </source>
</reference>
<evidence type="ECO:0000313" key="5">
    <source>
        <dbReference type="EMBL" id="EKF42589.1"/>
    </source>
</evidence>